<dbReference type="Gene3D" id="3.30.30.170">
    <property type="match status" value="1"/>
</dbReference>
<dbReference type="GO" id="GO:0005829">
    <property type="term" value="C:cytosol"/>
    <property type="evidence" value="ECO:0007669"/>
    <property type="project" value="TreeGrafter"/>
</dbReference>
<keyword evidence="5" id="KW-0342">GTP-binding</keyword>
<dbReference type="EMBL" id="KV453853">
    <property type="protein sequence ID" value="ODV85183.1"/>
    <property type="molecule type" value="Genomic_DNA"/>
</dbReference>
<organism evidence="8 9">
    <name type="scientific">[Candida] arabinofermentans NRRL YB-2248</name>
    <dbReference type="NCBI Taxonomy" id="983967"/>
    <lineage>
        <taxon>Eukaryota</taxon>
        <taxon>Fungi</taxon>
        <taxon>Dikarya</taxon>
        <taxon>Ascomycota</taxon>
        <taxon>Saccharomycotina</taxon>
        <taxon>Pichiomycetes</taxon>
        <taxon>Pichiales</taxon>
        <taxon>Pichiaceae</taxon>
        <taxon>Ogataea</taxon>
        <taxon>Ogataea/Candida clade</taxon>
    </lineage>
</organism>
<evidence type="ECO:0000256" key="4">
    <source>
        <dbReference type="ARBA" id="ARBA00022917"/>
    </source>
</evidence>
<dbReference type="InterPro" id="IPR003307">
    <property type="entry name" value="W2_domain"/>
</dbReference>
<comment type="similarity">
    <text evidence="1">Belongs to the eIF-2-beta/eIF-5 family.</text>
</comment>
<dbReference type="Pfam" id="PF02020">
    <property type="entry name" value="W2"/>
    <property type="match status" value="1"/>
</dbReference>
<dbReference type="Gene3D" id="1.25.40.180">
    <property type="match status" value="1"/>
</dbReference>
<dbReference type="SUPFAM" id="SSF48371">
    <property type="entry name" value="ARM repeat"/>
    <property type="match status" value="1"/>
</dbReference>
<dbReference type="STRING" id="983967.A0A1E4T0A1"/>
<dbReference type="GO" id="GO:0003743">
    <property type="term" value="F:translation initiation factor activity"/>
    <property type="evidence" value="ECO:0007669"/>
    <property type="project" value="UniProtKB-KW"/>
</dbReference>
<dbReference type="InterPro" id="IPR002735">
    <property type="entry name" value="Transl_init_fac_IF2/IF5_dom"/>
</dbReference>
<dbReference type="SUPFAM" id="SSF100966">
    <property type="entry name" value="Translation initiation factor 2 beta, aIF2beta, N-terminal domain"/>
    <property type="match status" value="1"/>
</dbReference>
<keyword evidence="4" id="KW-0648">Protein biosynthesis</keyword>
<evidence type="ECO:0000256" key="1">
    <source>
        <dbReference type="ARBA" id="ARBA00010397"/>
    </source>
</evidence>
<dbReference type="InterPro" id="IPR016189">
    <property type="entry name" value="Transl_init_fac_IF2/IF5_N"/>
</dbReference>
<evidence type="ECO:0000256" key="5">
    <source>
        <dbReference type="ARBA" id="ARBA00023134"/>
    </source>
</evidence>
<dbReference type="SMART" id="SM00515">
    <property type="entry name" value="eIF5C"/>
    <property type="match status" value="1"/>
</dbReference>
<protein>
    <recommendedName>
        <fullName evidence="7">W2 domain-containing protein</fullName>
    </recommendedName>
</protein>
<evidence type="ECO:0000259" key="7">
    <source>
        <dbReference type="PROSITE" id="PS51363"/>
    </source>
</evidence>
<reference evidence="9" key="1">
    <citation type="submission" date="2016-04" db="EMBL/GenBank/DDBJ databases">
        <title>Comparative genomics of biotechnologically important yeasts.</title>
        <authorList>
            <consortium name="DOE Joint Genome Institute"/>
            <person name="Riley R."/>
            <person name="Haridas S."/>
            <person name="Wolfe K.H."/>
            <person name="Lopes M.R."/>
            <person name="Hittinger C.T."/>
            <person name="Goker M."/>
            <person name="Salamov A."/>
            <person name="Wisecaver J."/>
            <person name="Long T.M."/>
            <person name="Aerts A.L."/>
            <person name="Barry K."/>
            <person name="Choi C."/>
            <person name="Clum A."/>
            <person name="Coughlan A.Y."/>
            <person name="Deshpande S."/>
            <person name="Douglass A.P."/>
            <person name="Hanson S.J."/>
            <person name="Klenk H.-P."/>
            <person name="Labutti K."/>
            <person name="Lapidus A."/>
            <person name="Lindquist E."/>
            <person name="Lipzen A."/>
            <person name="Meier-Kolthoff J.P."/>
            <person name="Ohm R.A."/>
            <person name="Otillar R.P."/>
            <person name="Pangilinan J."/>
            <person name="Peng Y."/>
            <person name="Rokas A."/>
            <person name="Rosa C.A."/>
            <person name="Scheuner C."/>
            <person name="Sibirny A.A."/>
            <person name="Slot J.C."/>
            <person name="Stielow J.B."/>
            <person name="Sun H."/>
            <person name="Kurtzman C.P."/>
            <person name="Blackwell M."/>
            <person name="Grigoriev I.V."/>
            <person name="Jeffries T.W."/>
        </authorList>
    </citation>
    <scope>NUCLEOTIDE SEQUENCE [LARGE SCALE GENOMIC DNA]</scope>
    <source>
        <strain evidence="9">NRRL YB-2248</strain>
    </source>
</reference>
<dbReference type="GO" id="GO:0005525">
    <property type="term" value="F:GTP binding"/>
    <property type="evidence" value="ECO:0007669"/>
    <property type="project" value="UniProtKB-KW"/>
</dbReference>
<dbReference type="OrthoDB" id="10250831at2759"/>
<proteinExistence type="inferred from homology"/>
<dbReference type="FunFam" id="2.20.25.350:FF:000001">
    <property type="entry name" value="Eukaryotic translation initiation factor 5"/>
    <property type="match status" value="1"/>
</dbReference>
<dbReference type="Pfam" id="PF01873">
    <property type="entry name" value="eIF-5_eIF-2B"/>
    <property type="match status" value="1"/>
</dbReference>
<dbReference type="InterPro" id="IPR045196">
    <property type="entry name" value="IF2/IF5"/>
</dbReference>
<evidence type="ECO:0000256" key="3">
    <source>
        <dbReference type="ARBA" id="ARBA00022741"/>
    </source>
</evidence>
<dbReference type="InterPro" id="IPR016024">
    <property type="entry name" value="ARM-type_fold"/>
</dbReference>
<dbReference type="GO" id="GO:0071074">
    <property type="term" value="F:eukaryotic initiation factor eIF2 binding"/>
    <property type="evidence" value="ECO:0007669"/>
    <property type="project" value="TreeGrafter"/>
</dbReference>
<keyword evidence="9" id="KW-1185">Reference proteome</keyword>
<dbReference type="PANTHER" id="PTHR23001">
    <property type="entry name" value="EUKARYOTIC TRANSLATION INITIATION FACTOR"/>
    <property type="match status" value="1"/>
</dbReference>
<dbReference type="SUPFAM" id="SSF75689">
    <property type="entry name" value="Zinc-binding domain of translation initiation factor 2 beta"/>
    <property type="match status" value="1"/>
</dbReference>
<evidence type="ECO:0000313" key="8">
    <source>
        <dbReference type="EMBL" id="ODV85183.1"/>
    </source>
</evidence>
<dbReference type="PANTHER" id="PTHR23001:SF7">
    <property type="entry name" value="EUKARYOTIC TRANSLATION INITIATION FACTOR 5"/>
    <property type="match status" value="1"/>
</dbReference>
<dbReference type="PROSITE" id="PS51363">
    <property type="entry name" value="W2"/>
    <property type="match status" value="1"/>
</dbReference>
<evidence type="ECO:0000313" key="9">
    <source>
        <dbReference type="Proteomes" id="UP000094801"/>
    </source>
</evidence>
<feature type="domain" description="W2" evidence="7">
    <location>
        <begin position="224"/>
        <end position="380"/>
    </location>
</feature>
<dbReference type="GO" id="GO:0001732">
    <property type="term" value="P:formation of cytoplasmic translation initiation complex"/>
    <property type="evidence" value="ECO:0007669"/>
    <property type="project" value="TreeGrafter"/>
</dbReference>
<dbReference type="SMART" id="SM00653">
    <property type="entry name" value="eIF2B_5"/>
    <property type="match status" value="1"/>
</dbReference>
<dbReference type="GO" id="GO:0005092">
    <property type="term" value="F:GDP-dissociation inhibitor activity"/>
    <property type="evidence" value="ECO:0007669"/>
    <property type="project" value="TreeGrafter"/>
</dbReference>
<gene>
    <name evidence="8" type="ORF">CANARDRAFT_7832</name>
</gene>
<name>A0A1E4T0A1_9ASCO</name>
<keyword evidence="2" id="KW-0396">Initiation factor</keyword>
<dbReference type="InterPro" id="IPR016190">
    <property type="entry name" value="Transl_init_fac_IF2/IF5_Zn-bd"/>
</dbReference>
<dbReference type="FunFam" id="1.25.40.180:FF:000031">
    <property type="entry name" value="Eukaryotic translation initiation factor 5"/>
    <property type="match status" value="1"/>
</dbReference>
<feature type="region of interest" description="Disordered" evidence="6">
    <location>
        <begin position="171"/>
        <end position="196"/>
    </location>
</feature>
<evidence type="ECO:0000256" key="2">
    <source>
        <dbReference type="ARBA" id="ARBA00022540"/>
    </source>
</evidence>
<dbReference type="FunFam" id="3.30.30.170:FF:000002">
    <property type="entry name" value="Eukaryotic translation initiation factor 5"/>
    <property type="match status" value="1"/>
</dbReference>
<dbReference type="Proteomes" id="UP000094801">
    <property type="component" value="Unassembled WGS sequence"/>
</dbReference>
<keyword evidence="3" id="KW-0547">Nucleotide-binding</keyword>
<sequence>MSLINICRENQDPFYRYKMPPIQAKTEGRGNGIKTNVLNAAEVARALARPPAYVIKYFGFELGAQTSISEENEKYMINGQHDISKLQDVLDGFINKYVLCPSCKNPETEIIANKDDTLTRDCKACGKVTKIDLRSRLSTYILKNPPKKSKKSATASANVVGAGKSISDIAEKHKAAQDDDENPDDSTSSELPPTQRVIVKDDEWAVDMSEEAVKARARELEGLTLSANEKYEEFGNWLMESDELPDDVEIFKKGSDMGIITDAKTIEVLSQVLFDEGIVEEITAHKGLLGKLVTSDIHETSLLGGIERMLGLQHPELIKTLPKILMTLYDNDLASEEVIRHWGTHVSKKYVPKDVSKKVRKAAKPFLKWLDEAEEEDDESDDE</sequence>
<dbReference type="Gene3D" id="2.20.25.350">
    <property type="match status" value="1"/>
</dbReference>
<dbReference type="CDD" id="cd11561">
    <property type="entry name" value="W2_eIF5"/>
    <property type="match status" value="1"/>
</dbReference>
<accession>A0A1E4T0A1</accession>
<evidence type="ECO:0000256" key="6">
    <source>
        <dbReference type="SAM" id="MobiDB-lite"/>
    </source>
</evidence>
<dbReference type="AlphaFoldDB" id="A0A1E4T0A1"/>